<feature type="region of interest" description="Disordered" evidence="1">
    <location>
        <begin position="44"/>
        <end position="80"/>
    </location>
</feature>
<sequence length="276" mass="30316">MAIRIWNFEFRTKMAPNLVNSQSTAEASTMPTEDRTVVLYEHGSSTHSTRRSFESSTHFHRTTTASSKCGQAERNRTSPSDGKPNYYLWHCSNYTRHCFTSFAEPQRHGLCGLGIWNGVFAIITGSFGIKSGRAKSMKSNESLKGGGLGHYFYDSRHNCNSNECKLLLCTGVTTAFVREGHGRRASYIIICLAYGLECLSCIIGASYTCVALCGANTQELQHVIVYRPYAMPPGLGNAANLYPGVVNMANLPASGTYGSPPTYEFATSQPEHKTYA</sequence>
<proteinExistence type="predicted"/>
<evidence type="ECO:0000256" key="1">
    <source>
        <dbReference type="SAM" id="MobiDB-lite"/>
    </source>
</evidence>
<keyword evidence="3" id="KW-1185">Reference proteome</keyword>
<organism evidence="2 3">
    <name type="scientific">Stichopus japonicus</name>
    <name type="common">Sea cucumber</name>
    <dbReference type="NCBI Taxonomy" id="307972"/>
    <lineage>
        <taxon>Eukaryota</taxon>
        <taxon>Metazoa</taxon>
        <taxon>Echinodermata</taxon>
        <taxon>Eleutherozoa</taxon>
        <taxon>Echinozoa</taxon>
        <taxon>Holothuroidea</taxon>
        <taxon>Aspidochirotacea</taxon>
        <taxon>Aspidochirotida</taxon>
        <taxon>Stichopodidae</taxon>
        <taxon>Apostichopus</taxon>
    </lineage>
</organism>
<protein>
    <submittedName>
        <fullName evidence="2">Uncharacterized protein</fullName>
    </submittedName>
</protein>
<comment type="caution">
    <text evidence="2">The sequence shown here is derived from an EMBL/GenBank/DDBJ whole genome shotgun (WGS) entry which is preliminary data.</text>
</comment>
<accession>A0A2G8KLK6</accession>
<dbReference type="Proteomes" id="UP000230750">
    <property type="component" value="Unassembled WGS sequence"/>
</dbReference>
<gene>
    <name evidence="2" type="ORF">BSL78_14227</name>
</gene>
<evidence type="ECO:0000313" key="3">
    <source>
        <dbReference type="Proteomes" id="UP000230750"/>
    </source>
</evidence>
<name>A0A2G8KLK6_STIJA</name>
<dbReference type="AlphaFoldDB" id="A0A2G8KLK6"/>
<reference evidence="2 3" key="1">
    <citation type="journal article" date="2017" name="PLoS Biol.">
        <title>The sea cucumber genome provides insights into morphological evolution and visceral regeneration.</title>
        <authorList>
            <person name="Zhang X."/>
            <person name="Sun L."/>
            <person name="Yuan J."/>
            <person name="Sun Y."/>
            <person name="Gao Y."/>
            <person name="Zhang L."/>
            <person name="Li S."/>
            <person name="Dai H."/>
            <person name="Hamel J.F."/>
            <person name="Liu C."/>
            <person name="Yu Y."/>
            <person name="Liu S."/>
            <person name="Lin W."/>
            <person name="Guo K."/>
            <person name="Jin S."/>
            <person name="Xu P."/>
            <person name="Storey K.B."/>
            <person name="Huan P."/>
            <person name="Zhang T."/>
            <person name="Zhou Y."/>
            <person name="Zhang J."/>
            <person name="Lin C."/>
            <person name="Li X."/>
            <person name="Xing L."/>
            <person name="Huo D."/>
            <person name="Sun M."/>
            <person name="Wang L."/>
            <person name="Mercier A."/>
            <person name="Li F."/>
            <person name="Yang H."/>
            <person name="Xiang J."/>
        </authorList>
    </citation>
    <scope>NUCLEOTIDE SEQUENCE [LARGE SCALE GENOMIC DNA]</scope>
    <source>
        <strain evidence="2">Shaxun</strain>
        <tissue evidence="2">Muscle</tissue>
    </source>
</reference>
<evidence type="ECO:0000313" key="2">
    <source>
        <dbReference type="EMBL" id="PIK48892.1"/>
    </source>
</evidence>
<dbReference type="EMBL" id="MRZV01000494">
    <property type="protein sequence ID" value="PIK48892.1"/>
    <property type="molecule type" value="Genomic_DNA"/>
</dbReference>